<evidence type="ECO:0000313" key="17">
    <source>
        <dbReference type="Proteomes" id="UP001372834"/>
    </source>
</evidence>
<keyword evidence="4" id="KW-0217">Developmental protein</keyword>
<evidence type="ECO:0000256" key="8">
    <source>
        <dbReference type="ARBA" id="ARBA00023163"/>
    </source>
</evidence>
<dbReference type="GO" id="GO:0019900">
    <property type="term" value="F:kinase binding"/>
    <property type="evidence" value="ECO:0007669"/>
    <property type="project" value="UniProtKB-ARBA"/>
</dbReference>
<keyword evidence="6 13" id="KW-0238">DNA-binding</keyword>
<organism evidence="16 17">
    <name type="scientific">Polyplax serrata</name>
    <name type="common">Common mouse louse</name>
    <dbReference type="NCBI Taxonomy" id="468196"/>
    <lineage>
        <taxon>Eukaryota</taxon>
        <taxon>Metazoa</taxon>
        <taxon>Ecdysozoa</taxon>
        <taxon>Arthropoda</taxon>
        <taxon>Hexapoda</taxon>
        <taxon>Insecta</taxon>
        <taxon>Pterygota</taxon>
        <taxon>Neoptera</taxon>
        <taxon>Paraneoptera</taxon>
        <taxon>Psocodea</taxon>
        <taxon>Troctomorpha</taxon>
        <taxon>Phthiraptera</taxon>
        <taxon>Anoplura</taxon>
        <taxon>Polyplacidae</taxon>
        <taxon>Polyplax</taxon>
    </lineage>
</organism>
<dbReference type="InterPro" id="IPR036910">
    <property type="entry name" value="HMG_box_dom_sf"/>
</dbReference>
<dbReference type="Pfam" id="PF00505">
    <property type="entry name" value="HMG_box"/>
    <property type="match status" value="1"/>
</dbReference>
<evidence type="ECO:0000256" key="1">
    <source>
        <dbReference type="ARBA" id="ARBA00004123"/>
    </source>
</evidence>
<feature type="region of interest" description="Disordered" evidence="14">
    <location>
        <begin position="205"/>
        <end position="235"/>
    </location>
</feature>
<evidence type="ECO:0000256" key="3">
    <source>
        <dbReference type="ARBA" id="ARBA00022687"/>
    </source>
</evidence>
<evidence type="ECO:0000256" key="11">
    <source>
        <dbReference type="ARBA" id="ARBA00061799"/>
    </source>
</evidence>
<protein>
    <recommendedName>
        <fullName evidence="12">dTCF</fullName>
    </recommendedName>
</protein>
<dbReference type="SMART" id="SM01366">
    <property type="entry name" value="c-clamp"/>
    <property type="match status" value="1"/>
</dbReference>
<evidence type="ECO:0000256" key="9">
    <source>
        <dbReference type="ARBA" id="ARBA00023242"/>
    </source>
</evidence>
<feature type="DNA-binding region" description="HMG box" evidence="13">
    <location>
        <begin position="76"/>
        <end position="144"/>
    </location>
</feature>
<dbReference type="PROSITE" id="PS50118">
    <property type="entry name" value="HMG_BOX_2"/>
    <property type="match status" value="1"/>
</dbReference>
<dbReference type="PANTHER" id="PTHR10373:SF38">
    <property type="entry name" value="PROTEIN PANGOLIN, ISOFORM J"/>
    <property type="match status" value="1"/>
</dbReference>
<dbReference type="Proteomes" id="UP001372834">
    <property type="component" value="Unassembled WGS sequence"/>
</dbReference>
<dbReference type="GO" id="GO:0035277">
    <property type="term" value="P:spiracle morphogenesis, open tracheal system"/>
    <property type="evidence" value="ECO:0007669"/>
    <property type="project" value="UniProtKB-ARBA"/>
</dbReference>
<dbReference type="GO" id="GO:0010628">
    <property type="term" value="P:positive regulation of gene expression"/>
    <property type="evidence" value="ECO:0007669"/>
    <property type="project" value="UniProtKB-ARBA"/>
</dbReference>
<evidence type="ECO:0000259" key="15">
    <source>
        <dbReference type="PROSITE" id="PS50118"/>
    </source>
</evidence>
<keyword evidence="4" id="KW-0709">Segmentation polarity protein</keyword>
<dbReference type="CDD" id="cd21996">
    <property type="entry name" value="HMG-box_TCF7-like"/>
    <property type="match status" value="1"/>
</dbReference>
<comment type="subunit">
    <text evidence="11">Binds to the beta-catenin homolog arm or to gro.</text>
</comment>
<dbReference type="InterPro" id="IPR009071">
    <property type="entry name" value="HMG_box_dom"/>
</dbReference>
<feature type="domain" description="HMG box" evidence="15">
    <location>
        <begin position="76"/>
        <end position="144"/>
    </location>
</feature>
<keyword evidence="9 13" id="KW-0539">Nucleus</keyword>
<dbReference type="SMART" id="SM00398">
    <property type="entry name" value="HMG"/>
    <property type="match status" value="2"/>
</dbReference>
<dbReference type="GO" id="GO:0007435">
    <property type="term" value="P:salivary gland morphogenesis"/>
    <property type="evidence" value="ECO:0007669"/>
    <property type="project" value="UniProtKB-ARBA"/>
</dbReference>
<dbReference type="InterPro" id="IPR024940">
    <property type="entry name" value="TCF/LEF"/>
</dbReference>
<comment type="similarity">
    <text evidence="2">Belongs to the TCF/LEF family.</text>
</comment>
<feature type="compositionally biased region" description="Gly residues" evidence="14">
    <location>
        <begin position="21"/>
        <end position="31"/>
    </location>
</feature>
<comment type="subcellular location">
    <subcellularLocation>
        <location evidence="1">Nucleus</location>
    </subcellularLocation>
</comment>
<gene>
    <name evidence="16" type="ORF">RUM43_001047</name>
</gene>
<keyword evidence="7" id="KW-0010">Activator</keyword>
<accession>A0AAN8SEB1</accession>
<dbReference type="GO" id="GO:0007367">
    <property type="term" value="P:segment polarity determination"/>
    <property type="evidence" value="ECO:0007669"/>
    <property type="project" value="UniProtKB-KW"/>
</dbReference>
<dbReference type="GO" id="GO:0000978">
    <property type="term" value="F:RNA polymerase II cis-regulatory region sequence-specific DNA binding"/>
    <property type="evidence" value="ECO:0007669"/>
    <property type="project" value="TreeGrafter"/>
</dbReference>
<dbReference type="SUPFAM" id="SSF47095">
    <property type="entry name" value="HMG-box"/>
    <property type="match status" value="2"/>
</dbReference>
<keyword evidence="5" id="KW-0805">Transcription regulation</keyword>
<dbReference type="PANTHER" id="PTHR10373">
    <property type="entry name" value="TRANSCRIPTION FACTOR 7 FAMILY MEMBER"/>
    <property type="match status" value="1"/>
</dbReference>
<evidence type="ECO:0000256" key="7">
    <source>
        <dbReference type="ARBA" id="ARBA00023159"/>
    </source>
</evidence>
<dbReference type="Gene3D" id="1.10.30.10">
    <property type="entry name" value="High mobility group box domain"/>
    <property type="match status" value="2"/>
</dbReference>
<dbReference type="GO" id="GO:0045892">
    <property type="term" value="P:negative regulation of DNA-templated transcription"/>
    <property type="evidence" value="ECO:0007669"/>
    <property type="project" value="UniProtKB-ARBA"/>
</dbReference>
<evidence type="ECO:0000256" key="10">
    <source>
        <dbReference type="ARBA" id="ARBA00053480"/>
    </source>
</evidence>
<dbReference type="GO" id="GO:0060070">
    <property type="term" value="P:canonical Wnt signaling pathway"/>
    <property type="evidence" value="ECO:0007669"/>
    <property type="project" value="TreeGrafter"/>
</dbReference>
<dbReference type="FunFam" id="1.10.30.10:FF:000001">
    <property type="entry name" value="transcription factor 7 isoform X2"/>
    <property type="match status" value="1"/>
</dbReference>
<sequence length="298" mass="33207">MADLELPRICRGALGVVQGGVQGTGGMGKTLGEGREPTGRETSSSLDRKNSSSTHHGRQEPKTQDSGSQNDKKPHIKKPLNAFMLYMKEMRAKVVAECTLKESAAINQILGRRWHSLTRDEQAKYYEKARHERQLHMQLYPGWSARDNYGYGTKKKKRKKERTPEITSLGGRDTHDGVWHALGREEQAKYYELARRERQLHMQLYPDWSSRANSSRGKKRKRKQEANDGGSNMKKCRARYGLDQQSQWCKPCSPDTVSGSGTAMTPGGALHGTVLHGAASNSGALGVASPQEPTYVNL</sequence>
<name>A0AAN8SEB1_POLSC</name>
<evidence type="ECO:0000256" key="2">
    <source>
        <dbReference type="ARBA" id="ARBA00006569"/>
    </source>
</evidence>
<dbReference type="GO" id="GO:0000785">
    <property type="term" value="C:chromatin"/>
    <property type="evidence" value="ECO:0007669"/>
    <property type="project" value="TreeGrafter"/>
</dbReference>
<dbReference type="EMBL" id="JAWJWE010000001">
    <property type="protein sequence ID" value="KAK6644774.1"/>
    <property type="molecule type" value="Genomic_DNA"/>
</dbReference>
<feature type="region of interest" description="Disordered" evidence="14">
    <location>
        <begin position="151"/>
        <end position="172"/>
    </location>
</feature>
<dbReference type="GO" id="GO:1990907">
    <property type="term" value="C:beta-catenin-TCF complex"/>
    <property type="evidence" value="ECO:0007669"/>
    <property type="project" value="TreeGrafter"/>
</dbReference>
<dbReference type="GO" id="GO:0001222">
    <property type="term" value="F:transcription corepressor binding"/>
    <property type="evidence" value="ECO:0007669"/>
    <property type="project" value="UniProtKB-ARBA"/>
</dbReference>
<dbReference type="AlphaFoldDB" id="A0AAN8SEB1"/>
<keyword evidence="3" id="KW-0879">Wnt signaling pathway</keyword>
<keyword evidence="8" id="KW-0804">Transcription</keyword>
<dbReference type="GO" id="GO:0007476">
    <property type="term" value="P:imaginal disc-derived wing morphogenesis"/>
    <property type="evidence" value="ECO:0007669"/>
    <property type="project" value="UniProtKB-ARBA"/>
</dbReference>
<dbReference type="GO" id="GO:0007500">
    <property type="term" value="P:mesodermal cell fate determination"/>
    <property type="evidence" value="ECO:0007669"/>
    <property type="project" value="UniProtKB-ARBA"/>
</dbReference>
<proteinExistence type="inferred from homology"/>
<feature type="region of interest" description="Disordered" evidence="14">
    <location>
        <begin position="21"/>
        <end position="75"/>
    </location>
</feature>
<comment type="caution">
    <text evidence="16">The sequence shown here is derived from an EMBL/GenBank/DDBJ whole genome shotgun (WGS) entry which is preliminary data.</text>
</comment>
<reference evidence="16 17" key="1">
    <citation type="submission" date="2023-10" db="EMBL/GenBank/DDBJ databases">
        <title>Genomes of two closely related lineages of the louse Polyplax serrata with different host specificities.</title>
        <authorList>
            <person name="Martinu J."/>
            <person name="Tarabai H."/>
            <person name="Stefka J."/>
            <person name="Hypsa V."/>
        </authorList>
    </citation>
    <scope>NUCLEOTIDE SEQUENCE [LARGE SCALE GENOMIC DNA]</scope>
    <source>
        <strain evidence="16">HR10_N</strain>
    </source>
</reference>
<evidence type="ECO:0000256" key="14">
    <source>
        <dbReference type="SAM" id="MobiDB-lite"/>
    </source>
</evidence>
<evidence type="ECO:0000256" key="4">
    <source>
        <dbReference type="ARBA" id="ARBA00022716"/>
    </source>
</evidence>
<evidence type="ECO:0000256" key="12">
    <source>
        <dbReference type="ARBA" id="ARBA00080285"/>
    </source>
</evidence>
<evidence type="ECO:0000313" key="16">
    <source>
        <dbReference type="EMBL" id="KAK6644774.1"/>
    </source>
</evidence>
<evidence type="ECO:0000256" key="5">
    <source>
        <dbReference type="ARBA" id="ARBA00023015"/>
    </source>
</evidence>
<evidence type="ECO:0000256" key="6">
    <source>
        <dbReference type="ARBA" id="ARBA00023125"/>
    </source>
</evidence>
<comment type="function">
    <text evidence="10">Segment polarity protein. Functions together with arm to transduce the Wingless (Wg) signal in embryos and in developing adult tissues. Acts as a transcriptional activator, but in the absence of arm, it binds to gro and acts as a transcriptional repressor of wg-responsive genes.</text>
</comment>
<dbReference type="GO" id="GO:0072091">
    <property type="term" value="P:regulation of stem cell proliferation"/>
    <property type="evidence" value="ECO:0007669"/>
    <property type="project" value="UniProtKB-ARBA"/>
</dbReference>
<evidence type="ECO:0000256" key="13">
    <source>
        <dbReference type="PROSITE-ProRule" id="PRU00267"/>
    </source>
</evidence>
<dbReference type="GO" id="GO:0001228">
    <property type="term" value="F:DNA-binding transcription activator activity, RNA polymerase II-specific"/>
    <property type="evidence" value="ECO:0007669"/>
    <property type="project" value="UniProtKB-ARBA"/>
</dbReference>